<feature type="region of interest" description="Disordered" evidence="1">
    <location>
        <begin position="128"/>
        <end position="147"/>
    </location>
</feature>
<name>A0ABY0FHL3_9BACT</name>
<feature type="transmembrane region" description="Helical" evidence="2">
    <location>
        <begin position="52"/>
        <end position="85"/>
    </location>
</feature>
<gene>
    <name evidence="3" type="ORF">G6CMJM_00496</name>
</gene>
<evidence type="ECO:0000256" key="1">
    <source>
        <dbReference type="SAM" id="MobiDB-lite"/>
    </source>
</evidence>
<dbReference type="EMBL" id="PRLK01000007">
    <property type="protein sequence ID" value="RYC72475.1"/>
    <property type="molecule type" value="Genomic_DNA"/>
</dbReference>
<dbReference type="Pfam" id="PF18895">
    <property type="entry name" value="T4SS_pilin"/>
    <property type="match status" value="1"/>
</dbReference>
<dbReference type="InterPro" id="IPR043993">
    <property type="entry name" value="T4SS_pilin"/>
</dbReference>
<accession>A0ABY0FHL3</accession>
<feature type="transmembrane region" description="Helical" evidence="2">
    <location>
        <begin position="97"/>
        <end position="119"/>
    </location>
</feature>
<proteinExistence type="predicted"/>
<reference evidence="3 4" key="1">
    <citation type="journal article" date="2018" name="bioRxiv">
        <title>Evidence of independent acquisition and adaption of ultra-small bacteria to human hosts across the highly diverse yet reduced genomes of the phylum Saccharibacteria.</title>
        <authorList>
            <person name="McLean J.S."/>
            <person name="Bor B."/>
            <person name="To T.T."/>
            <person name="Liu Q."/>
            <person name="Kearns K.A."/>
            <person name="Solden L.M."/>
            <person name="Wrighton K.C."/>
            <person name="He X."/>
            <person name="Shi W."/>
        </authorList>
    </citation>
    <scope>NUCLEOTIDE SEQUENCE [LARGE SCALE GENOMIC DNA]</scope>
    <source>
        <strain evidence="3 4">TM7_CMJM_G6_1_HOT_870</strain>
    </source>
</reference>
<keyword evidence="2" id="KW-1133">Transmembrane helix</keyword>
<evidence type="ECO:0000313" key="4">
    <source>
        <dbReference type="Proteomes" id="UP001190925"/>
    </source>
</evidence>
<evidence type="ECO:0000313" key="3">
    <source>
        <dbReference type="EMBL" id="RYC72475.1"/>
    </source>
</evidence>
<protein>
    <recommendedName>
        <fullName evidence="5">DUF4064 domain-containing protein</fullName>
    </recommendedName>
</protein>
<keyword evidence="2" id="KW-0812">Transmembrane</keyword>
<reference evidence="3 4" key="2">
    <citation type="journal article" date="2020" name="Cell Rep.">
        <title>Acquisition and Adaptation of Ultra-small Parasitic Reduced Genome Bacteria to Mammalian Hosts.</title>
        <authorList>
            <person name="McLean J.S."/>
            <person name="Bor B."/>
            <person name="Kerns K.A."/>
            <person name="Liu Q."/>
            <person name="To T.T."/>
            <person name="Solden L."/>
            <person name="Hendrickson E.L."/>
            <person name="Wrighton K."/>
            <person name="Shi W."/>
            <person name="He X."/>
        </authorList>
    </citation>
    <scope>NUCLEOTIDE SEQUENCE [LARGE SCALE GENOMIC DNA]</scope>
    <source>
        <strain evidence="3 4">TM7_CMJM_G6_1_HOT_870</strain>
    </source>
</reference>
<sequence length="147" mass="15120">MKKKILLLGIIASLITPSLMLPNSVVYADAKEQIQKGINTTGAGSSNGPKLEAIIASIIQTLFFIIGVLAVIVIIYSGFLFIVASGNPQTIQKAKTSIIYAVVGLVVAIMAYAIVGFVINTFQGDSGGGSSSNSSAPASENSGTRQG</sequence>
<keyword evidence="2" id="KW-0472">Membrane</keyword>
<evidence type="ECO:0008006" key="5">
    <source>
        <dbReference type="Google" id="ProtNLM"/>
    </source>
</evidence>
<dbReference type="RefSeq" id="WP_129718897.1">
    <property type="nucleotide sequence ID" value="NZ_PRLK01000007.1"/>
</dbReference>
<comment type="caution">
    <text evidence="3">The sequence shown here is derived from an EMBL/GenBank/DDBJ whole genome shotgun (WGS) entry which is preliminary data.</text>
</comment>
<organism evidence="3 4">
    <name type="scientific">Candidatus Nanogingivalis gingivitcus</name>
    <dbReference type="NCBI Taxonomy" id="2171992"/>
    <lineage>
        <taxon>Bacteria</taxon>
        <taxon>Candidatus Saccharimonadota</taxon>
        <taxon>Candidatus Nanosyncoccalia</taxon>
        <taxon>Candidatus Nanogingivales</taxon>
        <taxon>Candidatus Nanogingivalaceae</taxon>
        <taxon>Candidatus Nanogingivalis</taxon>
    </lineage>
</organism>
<feature type="compositionally biased region" description="Low complexity" evidence="1">
    <location>
        <begin position="131"/>
        <end position="147"/>
    </location>
</feature>
<keyword evidence="4" id="KW-1185">Reference proteome</keyword>
<dbReference type="Proteomes" id="UP001190925">
    <property type="component" value="Unassembled WGS sequence"/>
</dbReference>
<evidence type="ECO:0000256" key="2">
    <source>
        <dbReference type="SAM" id="Phobius"/>
    </source>
</evidence>